<dbReference type="Proteomes" id="UP000248168">
    <property type="component" value="Unassembled WGS sequence"/>
</dbReference>
<dbReference type="InterPro" id="IPR000644">
    <property type="entry name" value="CBS_dom"/>
</dbReference>
<dbReference type="Gene3D" id="3.10.580.10">
    <property type="entry name" value="CBS-domain"/>
    <property type="match status" value="1"/>
</dbReference>
<feature type="domain" description="CBS" evidence="3">
    <location>
        <begin position="13"/>
        <end position="73"/>
    </location>
</feature>
<evidence type="ECO:0000256" key="1">
    <source>
        <dbReference type="ARBA" id="ARBA00023122"/>
    </source>
</evidence>
<dbReference type="RefSeq" id="WP_146216145.1">
    <property type="nucleotide sequence ID" value="NZ_OUNR01000012.1"/>
</dbReference>
<dbReference type="PANTHER" id="PTHR43080:SF2">
    <property type="entry name" value="CBS DOMAIN-CONTAINING PROTEIN"/>
    <property type="match status" value="1"/>
</dbReference>
<dbReference type="EMBL" id="OUNR01000012">
    <property type="protein sequence ID" value="SPP64841.1"/>
    <property type="molecule type" value="Genomic_DNA"/>
</dbReference>
<evidence type="ECO:0000259" key="3">
    <source>
        <dbReference type="PROSITE" id="PS51371"/>
    </source>
</evidence>
<name>A0A330L4V6_9BACT</name>
<protein>
    <recommendedName>
        <fullName evidence="3">CBS domain-containing protein</fullName>
    </recommendedName>
</protein>
<dbReference type="PROSITE" id="PS51371">
    <property type="entry name" value="CBS"/>
    <property type="match status" value="2"/>
</dbReference>
<dbReference type="OrthoDB" id="9799454at2"/>
<evidence type="ECO:0000313" key="5">
    <source>
        <dbReference type="Proteomes" id="UP000248168"/>
    </source>
</evidence>
<keyword evidence="5" id="KW-1185">Reference proteome</keyword>
<accession>A0A330L4V6</accession>
<dbReference type="SUPFAM" id="SSF54631">
    <property type="entry name" value="CBS-domain pair"/>
    <property type="match status" value="1"/>
</dbReference>
<dbReference type="Pfam" id="PF00571">
    <property type="entry name" value="CBS"/>
    <property type="match status" value="2"/>
</dbReference>
<sequence length="134" mass="14215">MTALGMQRPLAVMMRSSAQTISPNATACDAAQQMRVAKVGALLVREGICYIGIISEADLVRKVLAESLVPADILVRSVMSAPLITIDITASAHEASDVMARAGIRHLAVVEGGEVAGILSVRDLLLYFKNWGPQ</sequence>
<gene>
    <name evidence="4" type="ORF">NITLEN_20481</name>
</gene>
<dbReference type="AlphaFoldDB" id="A0A330L4V6"/>
<dbReference type="SMART" id="SM00116">
    <property type="entry name" value="CBS"/>
    <property type="match status" value="2"/>
</dbReference>
<dbReference type="InterPro" id="IPR051257">
    <property type="entry name" value="Diverse_CBS-Domain"/>
</dbReference>
<evidence type="ECO:0000313" key="4">
    <source>
        <dbReference type="EMBL" id="SPP64841.1"/>
    </source>
</evidence>
<proteinExistence type="predicted"/>
<feature type="domain" description="CBS" evidence="3">
    <location>
        <begin position="79"/>
        <end position="134"/>
    </location>
</feature>
<evidence type="ECO:0000256" key="2">
    <source>
        <dbReference type="PROSITE-ProRule" id="PRU00703"/>
    </source>
</evidence>
<keyword evidence="1 2" id="KW-0129">CBS domain</keyword>
<dbReference type="InParanoid" id="A0A330L4V6"/>
<dbReference type="PANTHER" id="PTHR43080">
    <property type="entry name" value="CBS DOMAIN-CONTAINING PROTEIN CBSX3, MITOCHONDRIAL"/>
    <property type="match status" value="1"/>
</dbReference>
<dbReference type="InterPro" id="IPR046342">
    <property type="entry name" value="CBS_dom_sf"/>
</dbReference>
<reference evidence="5" key="1">
    <citation type="submission" date="2018-04" db="EMBL/GenBank/DDBJ databases">
        <authorList>
            <person name="Lucker S."/>
            <person name="Sakoula D."/>
        </authorList>
    </citation>
    <scope>NUCLEOTIDE SEQUENCE [LARGE SCALE GENOMIC DNA]</scope>
</reference>
<organism evidence="4 5">
    <name type="scientific">Nitrospira lenta</name>
    <dbReference type="NCBI Taxonomy" id="1436998"/>
    <lineage>
        <taxon>Bacteria</taxon>
        <taxon>Pseudomonadati</taxon>
        <taxon>Nitrospirota</taxon>
        <taxon>Nitrospiria</taxon>
        <taxon>Nitrospirales</taxon>
        <taxon>Nitrospiraceae</taxon>
        <taxon>Nitrospira</taxon>
    </lineage>
</organism>